<dbReference type="Proteomes" id="UP000184330">
    <property type="component" value="Unassembled WGS sequence"/>
</dbReference>
<feature type="region of interest" description="Disordered" evidence="1">
    <location>
        <begin position="67"/>
        <end position="88"/>
    </location>
</feature>
<accession>A0A1L7WXP4</accession>
<proteinExistence type="predicted"/>
<name>A0A1L7WXP4_9HELO</name>
<reference evidence="2 3" key="1">
    <citation type="submission" date="2016-03" db="EMBL/GenBank/DDBJ databases">
        <authorList>
            <person name="Ploux O."/>
        </authorList>
    </citation>
    <scope>NUCLEOTIDE SEQUENCE [LARGE SCALE GENOMIC DNA]</scope>
    <source>
        <strain evidence="2 3">UAMH 11012</strain>
    </source>
</reference>
<evidence type="ECO:0000313" key="3">
    <source>
        <dbReference type="Proteomes" id="UP000184330"/>
    </source>
</evidence>
<sequence length="119" mass="13068">MGGGPTWPGVFGEVEATLKMDIKDGDAKSTPTSTVKAMMSGEQNISAKVRAPRKADLEIKEQLAKYTPAPAAEATQTSLTETKEEQRSRINAHDAMLNKLHAELCAEFERWEPQLLGPW</sequence>
<keyword evidence="3" id="KW-1185">Reference proteome</keyword>
<gene>
    <name evidence="2" type="ORF">PAC_07431</name>
</gene>
<protein>
    <submittedName>
        <fullName evidence="2">Uncharacterized protein</fullName>
    </submittedName>
</protein>
<evidence type="ECO:0000256" key="1">
    <source>
        <dbReference type="SAM" id="MobiDB-lite"/>
    </source>
</evidence>
<dbReference type="EMBL" id="FJOG01000010">
    <property type="protein sequence ID" value="CZR57542.1"/>
    <property type="molecule type" value="Genomic_DNA"/>
</dbReference>
<organism evidence="2 3">
    <name type="scientific">Phialocephala subalpina</name>
    <dbReference type="NCBI Taxonomy" id="576137"/>
    <lineage>
        <taxon>Eukaryota</taxon>
        <taxon>Fungi</taxon>
        <taxon>Dikarya</taxon>
        <taxon>Ascomycota</taxon>
        <taxon>Pezizomycotina</taxon>
        <taxon>Leotiomycetes</taxon>
        <taxon>Helotiales</taxon>
        <taxon>Mollisiaceae</taxon>
        <taxon>Phialocephala</taxon>
        <taxon>Phialocephala fortinii species complex</taxon>
    </lineage>
</organism>
<evidence type="ECO:0000313" key="2">
    <source>
        <dbReference type="EMBL" id="CZR57542.1"/>
    </source>
</evidence>
<dbReference type="AlphaFoldDB" id="A0A1L7WXP4"/>